<feature type="region of interest" description="Disordered" evidence="2">
    <location>
        <begin position="420"/>
        <end position="440"/>
    </location>
</feature>
<keyword evidence="3" id="KW-0812">Transmembrane</keyword>
<dbReference type="InterPro" id="IPR029033">
    <property type="entry name" value="His_PPase_superfam"/>
</dbReference>
<proteinExistence type="inferred from homology"/>
<dbReference type="GeneID" id="64625859"/>
<dbReference type="EMBL" id="JABBWG010000062">
    <property type="protein sequence ID" value="KAG1804117.1"/>
    <property type="molecule type" value="Genomic_DNA"/>
</dbReference>
<feature type="transmembrane region" description="Helical" evidence="3">
    <location>
        <begin position="381"/>
        <end position="401"/>
    </location>
</feature>
<gene>
    <name evidence="4" type="ORF">BJ212DRAFT_1284682</name>
</gene>
<dbReference type="AlphaFoldDB" id="A0A9P7DVW2"/>
<keyword evidence="3" id="KW-0472">Membrane</keyword>
<comment type="caution">
    <text evidence="4">The sequence shown here is derived from an EMBL/GenBank/DDBJ whole genome shotgun (WGS) entry which is preliminary data.</text>
</comment>
<reference evidence="4" key="1">
    <citation type="journal article" date="2020" name="New Phytol.">
        <title>Comparative genomics reveals dynamic genome evolution in host specialist ectomycorrhizal fungi.</title>
        <authorList>
            <person name="Lofgren L.A."/>
            <person name="Nguyen N.H."/>
            <person name="Vilgalys R."/>
            <person name="Ruytinx J."/>
            <person name="Liao H.L."/>
            <person name="Branco S."/>
            <person name="Kuo A."/>
            <person name="LaButti K."/>
            <person name="Lipzen A."/>
            <person name="Andreopoulos W."/>
            <person name="Pangilinan J."/>
            <person name="Riley R."/>
            <person name="Hundley H."/>
            <person name="Na H."/>
            <person name="Barry K."/>
            <person name="Grigoriev I.V."/>
            <person name="Stajich J.E."/>
            <person name="Kennedy P.G."/>
        </authorList>
    </citation>
    <scope>NUCLEOTIDE SEQUENCE</scope>
    <source>
        <strain evidence="4">MN1</strain>
    </source>
</reference>
<keyword evidence="5" id="KW-1185">Reference proteome</keyword>
<evidence type="ECO:0000256" key="2">
    <source>
        <dbReference type="SAM" id="MobiDB-lite"/>
    </source>
</evidence>
<dbReference type="Gene3D" id="3.40.50.1240">
    <property type="entry name" value="Phosphoglycerate mutase-like"/>
    <property type="match status" value="1"/>
</dbReference>
<feature type="compositionally biased region" description="Polar residues" evidence="2">
    <location>
        <begin position="426"/>
        <end position="440"/>
    </location>
</feature>
<dbReference type="InterPro" id="IPR000560">
    <property type="entry name" value="His_Pase_clade-2"/>
</dbReference>
<name>A0A9P7DVW2_9AGAM</name>
<keyword evidence="3" id="KW-1133">Transmembrane helix</keyword>
<dbReference type="PANTHER" id="PTHR11567:SF142">
    <property type="entry name" value="PHOSPHOGLYCERATE MUTASE-LIKE PROTEIN"/>
    <property type="match status" value="1"/>
</dbReference>
<evidence type="ECO:0000256" key="3">
    <source>
        <dbReference type="SAM" id="Phobius"/>
    </source>
</evidence>
<sequence>MTDVLGVLVIARNGDRTEYYQDPRTYESSYTESTALGAAESHQLGSFLRSTYMSSSSPSYIADMKTDLVDTHEVHVHAKAGGEGTVIFDSAIALLQGLFPPNPANKIVLANETTVIAPLGGYQYVPIETVEPGNDKSLEPWTDCPAFEQHIADVYSSSEFKETARAAGPFFGSVRDYVFGRPTTLENAWNIYDYVSTELSHNKTYAHRLPPTLVEQARGFADFHENAVFSDKDVGGIGNLAGRTILHTVLSSLQRIAFNGDPLQFLLIETSYQPFISLFHMFEMVKESPELAGIPNYASALAFELRRGPAPEDRDFVRIKFKNGTNGAFETYHAFGHKSDIAATEFIYRIENYAITSQKQWAAACSSGLDDDWLHIGSQDAISSTVFAILAAVFLLGMFVLSKFVKSARAKAQNTRIRLADDEVSQSHPPQSQYPNYGTLSNVGPGIAPF</sequence>
<dbReference type="SUPFAM" id="SSF53254">
    <property type="entry name" value="Phosphoglycerate mutase-like"/>
    <property type="match status" value="1"/>
</dbReference>
<protein>
    <submittedName>
        <fullName evidence="4">Histidine phosphatase superfamily</fullName>
    </submittedName>
</protein>
<evidence type="ECO:0000256" key="1">
    <source>
        <dbReference type="ARBA" id="ARBA00005375"/>
    </source>
</evidence>
<dbReference type="RefSeq" id="XP_041186763.1">
    <property type="nucleotide sequence ID" value="XM_041331842.1"/>
</dbReference>
<dbReference type="Pfam" id="PF00328">
    <property type="entry name" value="His_Phos_2"/>
    <property type="match status" value="1"/>
</dbReference>
<evidence type="ECO:0000313" key="5">
    <source>
        <dbReference type="Proteomes" id="UP000807769"/>
    </source>
</evidence>
<dbReference type="OrthoDB" id="258392at2759"/>
<comment type="similarity">
    <text evidence="1">Belongs to the histidine acid phosphatase family.</text>
</comment>
<dbReference type="Proteomes" id="UP000807769">
    <property type="component" value="Unassembled WGS sequence"/>
</dbReference>
<dbReference type="GO" id="GO:0016791">
    <property type="term" value="F:phosphatase activity"/>
    <property type="evidence" value="ECO:0007669"/>
    <property type="project" value="TreeGrafter"/>
</dbReference>
<organism evidence="4 5">
    <name type="scientific">Suillus subaureus</name>
    <dbReference type="NCBI Taxonomy" id="48587"/>
    <lineage>
        <taxon>Eukaryota</taxon>
        <taxon>Fungi</taxon>
        <taxon>Dikarya</taxon>
        <taxon>Basidiomycota</taxon>
        <taxon>Agaricomycotina</taxon>
        <taxon>Agaricomycetes</taxon>
        <taxon>Agaricomycetidae</taxon>
        <taxon>Boletales</taxon>
        <taxon>Suillineae</taxon>
        <taxon>Suillaceae</taxon>
        <taxon>Suillus</taxon>
    </lineage>
</organism>
<accession>A0A9P7DVW2</accession>
<dbReference type="InterPro" id="IPR050645">
    <property type="entry name" value="Histidine_acid_phosphatase"/>
</dbReference>
<dbReference type="PANTHER" id="PTHR11567">
    <property type="entry name" value="ACID PHOSPHATASE-RELATED"/>
    <property type="match status" value="1"/>
</dbReference>
<evidence type="ECO:0000313" key="4">
    <source>
        <dbReference type="EMBL" id="KAG1804117.1"/>
    </source>
</evidence>